<evidence type="ECO:0000313" key="2">
    <source>
        <dbReference type="EMBL" id="OSX56336.1"/>
    </source>
</evidence>
<accession>A0A1X6MJB8</accession>
<feature type="region of interest" description="Disordered" evidence="1">
    <location>
        <begin position="217"/>
        <end position="239"/>
    </location>
</feature>
<dbReference type="EMBL" id="KZ110614">
    <property type="protein sequence ID" value="OSX56336.1"/>
    <property type="molecule type" value="Genomic_DNA"/>
</dbReference>
<gene>
    <name evidence="2" type="ORF">POSPLADRAFT_1062824</name>
</gene>
<protein>
    <submittedName>
        <fullName evidence="2">Uncharacterized protein</fullName>
    </submittedName>
</protein>
<name>A0A1X6MJB8_9APHY</name>
<dbReference type="Proteomes" id="UP000194127">
    <property type="component" value="Unassembled WGS sequence"/>
</dbReference>
<dbReference type="GeneID" id="36326514"/>
<dbReference type="RefSeq" id="XP_024333130.1">
    <property type="nucleotide sequence ID" value="XM_024481564.1"/>
</dbReference>
<sequence>MHIEAELHDRTYRDYPVIDFVENVWGYRPQDPPTDRTYTVPFNAVNGYAVSTEGAAYVHLVEIMSSLAGQVYSVSPTDDPATTDPSSAARVPMGSLFANLADNVVNRSCVNDPGTVCKIARGNWEWFSAYGEVKKTCIRKTAYEADISIDITRLHESIFRQHDPAVDAPQETKAAHEVAGSNRKRKGSPAVETNRPHKKGRFICLDTTRLFRSLGSCKPGGGAGLDPPSDGREKIPAVV</sequence>
<reference evidence="2 3" key="1">
    <citation type="submission" date="2017-04" db="EMBL/GenBank/DDBJ databases">
        <title>Genome Sequence of the Model Brown-Rot Fungus Postia placenta SB12.</title>
        <authorList>
            <consortium name="DOE Joint Genome Institute"/>
            <person name="Gaskell J."/>
            <person name="Kersten P."/>
            <person name="Larrondo L.F."/>
            <person name="Canessa P."/>
            <person name="Martinez D."/>
            <person name="Hibbett D."/>
            <person name="Schmoll M."/>
            <person name="Kubicek C.P."/>
            <person name="Martinez A.T."/>
            <person name="Yadav J."/>
            <person name="Master E."/>
            <person name="Magnuson J.K."/>
            <person name="James T."/>
            <person name="Yaver D."/>
            <person name="Berka R."/>
            <person name="Labutti K."/>
            <person name="Lipzen A."/>
            <person name="Aerts A."/>
            <person name="Barry K."/>
            <person name="Henrissat B."/>
            <person name="Blanchette R."/>
            <person name="Grigoriev I."/>
            <person name="Cullen D."/>
        </authorList>
    </citation>
    <scope>NUCLEOTIDE SEQUENCE [LARGE SCALE GENOMIC DNA]</scope>
    <source>
        <strain evidence="2 3">MAD-698-R-SB12</strain>
    </source>
</reference>
<proteinExistence type="predicted"/>
<feature type="region of interest" description="Disordered" evidence="1">
    <location>
        <begin position="166"/>
        <end position="195"/>
    </location>
</feature>
<evidence type="ECO:0000256" key="1">
    <source>
        <dbReference type="SAM" id="MobiDB-lite"/>
    </source>
</evidence>
<dbReference type="AlphaFoldDB" id="A0A1X6MJB8"/>
<feature type="compositionally biased region" description="Basic and acidic residues" evidence="1">
    <location>
        <begin position="229"/>
        <end position="239"/>
    </location>
</feature>
<organism evidence="2 3">
    <name type="scientific">Postia placenta MAD-698-R-SB12</name>
    <dbReference type="NCBI Taxonomy" id="670580"/>
    <lineage>
        <taxon>Eukaryota</taxon>
        <taxon>Fungi</taxon>
        <taxon>Dikarya</taxon>
        <taxon>Basidiomycota</taxon>
        <taxon>Agaricomycotina</taxon>
        <taxon>Agaricomycetes</taxon>
        <taxon>Polyporales</taxon>
        <taxon>Adustoporiaceae</taxon>
        <taxon>Rhodonia</taxon>
    </lineage>
</organism>
<keyword evidence="3" id="KW-1185">Reference proteome</keyword>
<evidence type="ECO:0000313" key="3">
    <source>
        <dbReference type="Proteomes" id="UP000194127"/>
    </source>
</evidence>